<gene>
    <name evidence="1" type="ORF">VT52_028295</name>
</gene>
<dbReference type="Proteomes" id="UP000034838">
    <property type="component" value="Unassembled WGS sequence"/>
</dbReference>
<evidence type="ECO:0000313" key="1">
    <source>
        <dbReference type="EMBL" id="OIK24246.1"/>
    </source>
</evidence>
<dbReference type="InterPro" id="IPR011990">
    <property type="entry name" value="TPR-like_helical_dom_sf"/>
</dbReference>
<comment type="caution">
    <text evidence="1">The sequence shown here is derived from an EMBL/GenBank/DDBJ whole genome shotgun (WGS) entry which is preliminary data.</text>
</comment>
<sequence>MAARPLLGRQPNRLLQALVQETGVSNAGLARRINLCGAEYGLDLRYDKTSVSRWLRGQQARGPTPRILAEVLSRKLNREITLAEIGMPDLTARHSPTTGFAFVPPLAGAIDQACGLWRADAGRPAYAQGSGVGAPRLLESCRDWLAAHADTDVSRSAGSRVGAADVEAVHVITRDLAAADHRFGSGRIRPIAVHCLDTVVAKLLRGSYSRHTGRRLFACAARLTELAGYMAVDVGRPGLAQRYYVQALRLAQAADDRGYGAYIIARSMHQLAVSAGHSRTAVQAARIALQGAPQPAAPTLRALLHTSEARGHAVAGDLLAYRDAASRAREALARAGTEGEPDWAENFDQAHLAGELARCCLALNRPTLAVREASRALAGHPGFRVRRRAIDLLLLATAQLRAGQTEEAHTAAMSAVRLSVDLRSSLCDEYMDNFQSLLTDSSGATVARGFEEALGQARTEKRNQEVRDSRPQT</sequence>
<organism evidence="1 2">
    <name type="scientific">Streptomyces malaysiense</name>
    <dbReference type="NCBI Taxonomy" id="1428626"/>
    <lineage>
        <taxon>Bacteria</taxon>
        <taxon>Bacillati</taxon>
        <taxon>Actinomycetota</taxon>
        <taxon>Actinomycetes</taxon>
        <taxon>Kitasatosporales</taxon>
        <taxon>Streptomycetaceae</taxon>
        <taxon>Streptomyces</taxon>
    </lineage>
</organism>
<protein>
    <submittedName>
        <fullName evidence="1">Transcriptional regulator</fullName>
    </submittedName>
</protein>
<dbReference type="Gene3D" id="1.25.40.10">
    <property type="entry name" value="Tetratricopeptide repeat domain"/>
    <property type="match status" value="1"/>
</dbReference>
<name>A0A1J4PVW6_9ACTN</name>
<dbReference type="AlphaFoldDB" id="A0A1J4PVW6"/>
<accession>A0A1J4PVW6</accession>
<dbReference type="SUPFAM" id="SSF48452">
    <property type="entry name" value="TPR-like"/>
    <property type="match status" value="1"/>
</dbReference>
<evidence type="ECO:0000313" key="2">
    <source>
        <dbReference type="Proteomes" id="UP000034838"/>
    </source>
</evidence>
<dbReference type="RefSeq" id="WP_053055474.1">
    <property type="nucleotide sequence ID" value="NZ_LBDA02000072.1"/>
</dbReference>
<dbReference type="EMBL" id="LBDA02000072">
    <property type="protein sequence ID" value="OIK24246.1"/>
    <property type="molecule type" value="Genomic_DNA"/>
</dbReference>
<reference evidence="1" key="1">
    <citation type="submission" date="2016-10" db="EMBL/GenBank/DDBJ databases">
        <title>Genome sequence of Streptomyces malaysiense MUSC 136.</title>
        <authorList>
            <person name="Lee L.-H."/>
            <person name="Ser H.-L."/>
        </authorList>
    </citation>
    <scope>NUCLEOTIDE SEQUENCE [LARGE SCALE GENOMIC DNA]</scope>
    <source>
        <strain evidence="1">MUSC 136</strain>
    </source>
</reference>
<keyword evidence="2" id="KW-1185">Reference proteome</keyword>
<proteinExistence type="predicted"/>